<dbReference type="Gene3D" id="1.25.40.20">
    <property type="entry name" value="Ankyrin repeat-containing domain"/>
    <property type="match status" value="2"/>
</dbReference>
<evidence type="ECO:0000313" key="2">
    <source>
        <dbReference type="Proteomes" id="UP000827721"/>
    </source>
</evidence>
<organism evidence="1 2">
    <name type="scientific">Xanthoceras sorbifolium</name>
    <dbReference type="NCBI Taxonomy" id="99658"/>
    <lineage>
        <taxon>Eukaryota</taxon>
        <taxon>Viridiplantae</taxon>
        <taxon>Streptophyta</taxon>
        <taxon>Embryophyta</taxon>
        <taxon>Tracheophyta</taxon>
        <taxon>Spermatophyta</taxon>
        <taxon>Magnoliopsida</taxon>
        <taxon>eudicotyledons</taxon>
        <taxon>Gunneridae</taxon>
        <taxon>Pentapetalae</taxon>
        <taxon>rosids</taxon>
        <taxon>malvids</taxon>
        <taxon>Sapindales</taxon>
        <taxon>Sapindaceae</taxon>
        <taxon>Xanthoceroideae</taxon>
        <taxon>Xanthoceras</taxon>
    </lineage>
</organism>
<evidence type="ECO:0008006" key="3">
    <source>
        <dbReference type="Google" id="ProtNLM"/>
    </source>
</evidence>
<dbReference type="Proteomes" id="UP000827721">
    <property type="component" value="Unassembled WGS sequence"/>
</dbReference>
<comment type="caution">
    <text evidence="1">The sequence shown here is derived from an EMBL/GenBank/DDBJ whole genome shotgun (WGS) entry which is preliminary data.</text>
</comment>
<dbReference type="PANTHER" id="PTHR24177:SF356">
    <property type="entry name" value="ANKYRIN REPEAT PLANT-LIKE PROTEIN"/>
    <property type="match status" value="1"/>
</dbReference>
<dbReference type="EMBL" id="JAFEMO010000003">
    <property type="protein sequence ID" value="KAH7573696.1"/>
    <property type="molecule type" value="Genomic_DNA"/>
</dbReference>
<evidence type="ECO:0000313" key="1">
    <source>
        <dbReference type="EMBL" id="KAH7573696.1"/>
    </source>
</evidence>
<gene>
    <name evidence="1" type="ORF">JRO89_XS03G0194800</name>
</gene>
<dbReference type="SUPFAM" id="SSF48403">
    <property type="entry name" value="Ankyrin repeat"/>
    <property type="match status" value="1"/>
</dbReference>
<keyword evidence="2" id="KW-1185">Reference proteome</keyword>
<protein>
    <recommendedName>
        <fullName evidence="3">Ankyrin repeat-containing protein BDA1-like</fullName>
    </recommendedName>
</protein>
<reference evidence="1 2" key="1">
    <citation type="submission" date="2021-02" db="EMBL/GenBank/DDBJ databases">
        <title>Plant Genome Project.</title>
        <authorList>
            <person name="Zhang R.-G."/>
        </authorList>
    </citation>
    <scope>NUCLEOTIDE SEQUENCE [LARGE SCALE GENOMIC DNA]</scope>
    <source>
        <tissue evidence="1">Leaves</tissue>
    </source>
</reference>
<accession>A0ABQ8IAM4</accession>
<dbReference type="PANTHER" id="PTHR24177">
    <property type="entry name" value="CASKIN"/>
    <property type="match status" value="1"/>
</dbReference>
<proteinExistence type="predicted"/>
<sequence>MVAVNTFISLEFIEADIQEASNVNILGIFHHRREGCSRHEEIDVGASSSQALQNQSNATLELNSPTLHLLSGCTNGDWKKARCLLSDYGQLLLRTAITEADETALHIATEQDKVLLSLLTPEDRADVFFRSIKNDLYGIALKFLKEHPGLVLAHDMDGDTALHVLARKSLYMSEMKLNRNLELKSLQALQLLECLWKEATRQSSVNIKELIPSNLLFDAVKMGNFPFLVKLIRFSPTLVHKLDENKRTIFHIAILHRHINIFNLIHEIGFNKELIATYVDDEKNTLLHLAAKYPDQPSVGGLPAAAPNFQRELIIFKVILSHSLLSSIFFYYCR</sequence>
<dbReference type="InterPro" id="IPR036770">
    <property type="entry name" value="Ankyrin_rpt-contain_sf"/>
</dbReference>
<name>A0ABQ8IAM4_9ROSI</name>